<organism evidence="1 2">
    <name type="scientific">Dysgonomonas alginatilytica</name>
    <dbReference type="NCBI Taxonomy" id="1605892"/>
    <lineage>
        <taxon>Bacteria</taxon>
        <taxon>Pseudomonadati</taxon>
        <taxon>Bacteroidota</taxon>
        <taxon>Bacteroidia</taxon>
        <taxon>Bacteroidales</taxon>
        <taxon>Dysgonomonadaceae</taxon>
        <taxon>Dysgonomonas</taxon>
    </lineage>
</organism>
<dbReference type="SUPFAM" id="SSF53756">
    <property type="entry name" value="UDP-Glycosyltransferase/glycogen phosphorylase"/>
    <property type="match status" value="1"/>
</dbReference>
<dbReference type="OrthoDB" id="6638088at2"/>
<accession>A0A2V3PP74</accession>
<sequence length="364" mass="42153">MKILLLGDYSGLHLTLSEGLKILGHDVTVASDGDGFKNYHRDIDLKRESSSLKDTLANLLTISSNLRNFKGYDIVQITNPCFTTQNIRVNIELYRYLRRHNKKIFLGAFGDDYFWIKACLSQKYKYSEFYIGDIKNARTKSDFLIENWIGTKREDANIEIAESCNGIIACLYEYYEAYKDFYSEKLKYIPLPVNTGKVLLTELPPTERINFFIGINKARNEFKGTDLLYEVIQQITQSYPNDSKVTKVESVMYSEYLSRIKDAHVVLDQLYSYSPAMNGLLTMALGKVLVGGGEPAMYELLHEQELRPIVNVYPDQQDIYKKLEDLILHKNTIGERAGEGRLFVERHHDYMKVARQYLDFWNSK</sequence>
<evidence type="ECO:0000313" key="1">
    <source>
        <dbReference type="EMBL" id="PXV62871.1"/>
    </source>
</evidence>
<dbReference type="Proteomes" id="UP000247973">
    <property type="component" value="Unassembled WGS sequence"/>
</dbReference>
<dbReference type="RefSeq" id="WP_110311275.1">
    <property type="nucleotide sequence ID" value="NZ_QICL01000017.1"/>
</dbReference>
<dbReference type="EMBL" id="QICL01000017">
    <property type="protein sequence ID" value="PXV62871.1"/>
    <property type="molecule type" value="Genomic_DNA"/>
</dbReference>
<gene>
    <name evidence="1" type="ORF">CLV62_11787</name>
</gene>
<comment type="caution">
    <text evidence="1">The sequence shown here is derived from an EMBL/GenBank/DDBJ whole genome shotgun (WGS) entry which is preliminary data.</text>
</comment>
<dbReference type="AlphaFoldDB" id="A0A2V3PP74"/>
<evidence type="ECO:0008006" key="3">
    <source>
        <dbReference type="Google" id="ProtNLM"/>
    </source>
</evidence>
<evidence type="ECO:0000313" key="2">
    <source>
        <dbReference type="Proteomes" id="UP000247973"/>
    </source>
</evidence>
<reference evidence="1 2" key="1">
    <citation type="submission" date="2018-03" db="EMBL/GenBank/DDBJ databases">
        <title>Genomic Encyclopedia of Archaeal and Bacterial Type Strains, Phase II (KMG-II): from individual species to whole genera.</title>
        <authorList>
            <person name="Goeker M."/>
        </authorList>
    </citation>
    <scope>NUCLEOTIDE SEQUENCE [LARGE SCALE GENOMIC DNA]</scope>
    <source>
        <strain evidence="1 2">DSM 100214</strain>
    </source>
</reference>
<proteinExistence type="predicted"/>
<name>A0A2V3PP74_9BACT</name>
<protein>
    <recommendedName>
        <fullName evidence="3">Glycosyltransferase involved in cell wall biosynthesis</fullName>
    </recommendedName>
</protein>
<keyword evidence="2" id="KW-1185">Reference proteome</keyword>